<dbReference type="InterPro" id="IPR029063">
    <property type="entry name" value="SAM-dependent_MTases_sf"/>
</dbReference>
<dbReference type="Proteomes" id="UP000274922">
    <property type="component" value="Unassembled WGS sequence"/>
</dbReference>
<name>A0A4P9X2T0_9FUNG</name>
<keyword evidence="1" id="KW-1133">Transmembrane helix</keyword>
<reference evidence="3" key="1">
    <citation type="journal article" date="2018" name="Nat. Microbiol.">
        <title>Leveraging single-cell genomics to expand the fungal tree of life.</title>
        <authorList>
            <person name="Ahrendt S.R."/>
            <person name="Quandt C.A."/>
            <person name="Ciobanu D."/>
            <person name="Clum A."/>
            <person name="Salamov A."/>
            <person name="Andreopoulos B."/>
            <person name="Cheng J.F."/>
            <person name="Woyke T."/>
            <person name="Pelin A."/>
            <person name="Henrissat B."/>
            <person name="Reynolds N.K."/>
            <person name="Benny G.L."/>
            <person name="Smith M.E."/>
            <person name="James T.Y."/>
            <person name="Grigoriev I.V."/>
        </authorList>
    </citation>
    <scope>NUCLEOTIDE SEQUENCE [LARGE SCALE GENOMIC DNA]</scope>
    <source>
        <strain evidence="3">ATCC 52028</strain>
    </source>
</reference>
<dbReference type="SUPFAM" id="SSF53335">
    <property type="entry name" value="S-adenosyl-L-methionine-dependent methyltransferases"/>
    <property type="match status" value="1"/>
</dbReference>
<accession>A0A4P9X2T0</accession>
<keyword evidence="3" id="KW-1185">Reference proteome</keyword>
<feature type="transmembrane region" description="Helical" evidence="1">
    <location>
        <begin position="341"/>
        <end position="359"/>
    </location>
</feature>
<feature type="transmembrane region" description="Helical" evidence="1">
    <location>
        <begin position="365"/>
        <end position="383"/>
    </location>
</feature>
<evidence type="ECO:0000313" key="3">
    <source>
        <dbReference type="Proteomes" id="UP000274922"/>
    </source>
</evidence>
<keyword evidence="1" id="KW-0472">Membrane</keyword>
<keyword evidence="1" id="KW-0812">Transmembrane</keyword>
<evidence type="ECO:0000256" key="1">
    <source>
        <dbReference type="SAM" id="Phobius"/>
    </source>
</evidence>
<dbReference type="STRING" id="1555241.A0A4P9X2T0"/>
<sequence length="440" mass="47860">MPDTENLDLETPDEMHGSTMDRLYASKAGRVRQRKMGGEHGAAADGAPTRLASAAAAAAFRARHGGTDLMAVAEQPGAYQELRGPITKRLHWFEFHDITGVPLFLRSHTTRVLLSTWTEDFSQLPVLAPLLRMVGCLMAAPATLATDIIADVLHATQRTTVLDLCSGSGGAMPFVAQALAARRWMRSPAAAPGVQVIMSDYWPRPLEWADVVRRTPLPAGYALGYLPERMDALAASGDAAGVGGTDALLAKAMGIPPETWARRDDEVGGVAPLRTLLLSFHHFRDNEAARILRAAVAEDSPIAIFEFGHPHPLHLLSTVVVLPLYTMLVMLRYWYAIARRAVAASGLVGGLLGTALTPAFWRDMILTFVVPLIPMMLVWDGVVSGLRFHAPQEVSTWLHAMPEARRYHWTVGTKWIIPHAIAMSYIVGMPVEPGDGAPER</sequence>
<feature type="transmembrane region" description="Helical" evidence="1">
    <location>
        <begin position="313"/>
        <end position="334"/>
    </location>
</feature>
<dbReference type="AlphaFoldDB" id="A0A4P9X2T0"/>
<gene>
    <name evidence="2" type="ORF">CXG81DRAFT_28013</name>
</gene>
<dbReference type="OrthoDB" id="2101715at2759"/>
<evidence type="ECO:0008006" key="4">
    <source>
        <dbReference type="Google" id="ProtNLM"/>
    </source>
</evidence>
<proteinExistence type="predicted"/>
<protein>
    <recommendedName>
        <fullName evidence="4">Class I SAM-dependent methyltransferase</fullName>
    </recommendedName>
</protein>
<evidence type="ECO:0000313" key="2">
    <source>
        <dbReference type="EMBL" id="RKO99210.1"/>
    </source>
</evidence>
<organism evidence="2 3">
    <name type="scientific">Caulochytrium protostelioides</name>
    <dbReference type="NCBI Taxonomy" id="1555241"/>
    <lineage>
        <taxon>Eukaryota</taxon>
        <taxon>Fungi</taxon>
        <taxon>Fungi incertae sedis</taxon>
        <taxon>Chytridiomycota</taxon>
        <taxon>Chytridiomycota incertae sedis</taxon>
        <taxon>Chytridiomycetes</taxon>
        <taxon>Caulochytriales</taxon>
        <taxon>Caulochytriaceae</taxon>
        <taxon>Caulochytrium</taxon>
    </lineage>
</organism>
<dbReference type="EMBL" id="ML014308">
    <property type="protein sequence ID" value="RKO99210.1"/>
    <property type="molecule type" value="Genomic_DNA"/>
</dbReference>